<dbReference type="RefSeq" id="WP_255042151.1">
    <property type="nucleotide sequence ID" value="NZ_JANEYT010000017.1"/>
</dbReference>
<keyword evidence="1" id="KW-0282">Flagellum</keyword>
<organism evidence="1 2">
    <name type="scientific">Photobacterium pectinilyticum</name>
    <dbReference type="NCBI Taxonomy" id="2906793"/>
    <lineage>
        <taxon>Bacteria</taxon>
        <taxon>Pseudomonadati</taxon>
        <taxon>Pseudomonadota</taxon>
        <taxon>Gammaproteobacteria</taxon>
        <taxon>Vibrionales</taxon>
        <taxon>Vibrionaceae</taxon>
        <taxon>Photobacterium</taxon>
    </lineage>
</organism>
<dbReference type="PANTHER" id="PTHR37166:SF1">
    <property type="entry name" value="PROTEIN FLAG"/>
    <property type="match status" value="1"/>
</dbReference>
<dbReference type="InterPro" id="IPR005186">
    <property type="entry name" value="FlaG"/>
</dbReference>
<keyword evidence="1" id="KW-0969">Cilium</keyword>
<dbReference type="Gene3D" id="3.30.160.170">
    <property type="entry name" value="FlaG-like"/>
    <property type="match status" value="1"/>
</dbReference>
<accession>A0ABT1N0N2</accession>
<name>A0ABT1N0N2_9GAMM</name>
<dbReference type="SUPFAM" id="SSF160214">
    <property type="entry name" value="FlaG-like"/>
    <property type="match status" value="1"/>
</dbReference>
<keyword evidence="2" id="KW-1185">Reference proteome</keyword>
<sequence length="134" mass="15170">MDKISDNIAASSLPSLKPTTAAKQLSNELQLATIKTELSSSYDVLHTEKSEPVKKSAKESCSELREIQQEQIDALAKRINRELKFEYDEEHGEQIVYIYDKTSGDLIRQIPSQELMELNSNLAQYPVNSINKKV</sequence>
<reference evidence="1 2" key="1">
    <citation type="submission" date="2022-07" db="EMBL/GenBank/DDBJ databases">
        <title>Photobacterium pectinilyticum sp. nov., a marine bacterium isolated from surface seawater of Qingdao offshore.</title>
        <authorList>
            <person name="Wang X."/>
        </authorList>
    </citation>
    <scope>NUCLEOTIDE SEQUENCE [LARGE SCALE GENOMIC DNA]</scope>
    <source>
        <strain evidence="1 2">ZSDE20</strain>
    </source>
</reference>
<comment type="caution">
    <text evidence="1">The sequence shown here is derived from an EMBL/GenBank/DDBJ whole genome shotgun (WGS) entry which is preliminary data.</text>
</comment>
<dbReference type="PANTHER" id="PTHR37166">
    <property type="entry name" value="PROTEIN FLAG"/>
    <property type="match status" value="1"/>
</dbReference>
<dbReference type="Pfam" id="PF03646">
    <property type="entry name" value="FlaG"/>
    <property type="match status" value="1"/>
</dbReference>
<gene>
    <name evidence="1" type="ORF">NHN17_09520</name>
</gene>
<evidence type="ECO:0000313" key="2">
    <source>
        <dbReference type="Proteomes" id="UP001524460"/>
    </source>
</evidence>
<dbReference type="EMBL" id="JANEYT010000017">
    <property type="protein sequence ID" value="MCQ1058295.1"/>
    <property type="molecule type" value="Genomic_DNA"/>
</dbReference>
<evidence type="ECO:0000313" key="1">
    <source>
        <dbReference type="EMBL" id="MCQ1058295.1"/>
    </source>
</evidence>
<keyword evidence="1" id="KW-0966">Cell projection</keyword>
<protein>
    <submittedName>
        <fullName evidence="1">Flagellar protein FlaG</fullName>
    </submittedName>
</protein>
<dbReference type="InterPro" id="IPR035924">
    <property type="entry name" value="FlaG-like_sf"/>
</dbReference>
<dbReference type="Proteomes" id="UP001524460">
    <property type="component" value="Unassembled WGS sequence"/>
</dbReference>
<proteinExistence type="predicted"/>